<evidence type="ECO:0000313" key="5">
    <source>
        <dbReference type="EMBL" id="KRT35050.1"/>
    </source>
</evidence>
<sequence>MAKTIITFGELMLRLSPPDHEVLLQSPILEATFGGAEANVAVSLANYGENTSFVTALPNNPIGKAAVMNLRSFGIDTSHIVFKGERVGIYYAQKGSCFRPSQVIYDRAHSSFSEIKPEDMDWNVIFEDADWFHVTGITPAVSEGAAMATLEAVKKAKDMGITVSCDLNYRKKLWKWGKKAPEVMRELAKYLDVMIANEEDCQLALGIDAHIDVTKGALDPESYRGIVKTVFDLYPQLSYVATTLRESISADHNNWSAILASKDAFMVSRKYQITDIVDRVGGGDSFGAGLIYGLRHFKDPKDALEFAVAASALKHTIPGDFNRVSKEDVLNLMGGDVSGRVQR</sequence>
<dbReference type="PANTHER" id="PTHR43320:SF2">
    <property type="entry name" value="2-DEHYDRO-3-DEOXYGLUCONOKINASE_2-DEHYDRO-3-DEOXYGALACTONOKINASE"/>
    <property type="match status" value="1"/>
</dbReference>
<dbReference type="CDD" id="cd01166">
    <property type="entry name" value="KdgK"/>
    <property type="match status" value="1"/>
</dbReference>
<dbReference type="PANTHER" id="PTHR43320">
    <property type="entry name" value="SUGAR KINASE"/>
    <property type="match status" value="1"/>
</dbReference>
<gene>
    <name evidence="5" type="ORF">HMPREF1705_04314</name>
</gene>
<evidence type="ECO:0000256" key="1">
    <source>
        <dbReference type="ARBA" id="ARBA00010688"/>
    </source>
</evidence>
<feature type="domain" description="Carbohydrate kinase PfkB" evidence="4">
    <location>
        <begin position="4"/>
        <end position="214"/>
    </location>
</feature>
<comment type="similarity">
    <text evidence="1">Belongs to the carbohydrate kinase PfkB family.</text>
</comment>
<keyword evidence="3 5" id="KW-0418">Kinase</keyword>
<organism evidence="5 6">
    <name type="scientific">Acetomicrobium hydrogeniformans ATCC BAA-1850</name>
    <dbReference type="NCBI Taxonomy" id="592015"/>
    <lineage>
        <taxon>Bacteria</taxon>
        <taxon>Thermotogati</taxon>
        <taxon>Synergistota</taxon>
        <taxon>Synergistia</taxon>
        <taxon>Synergistales</taxon>
        <taxon>Acetomicrobiaceae</taxon>
        <taxon>Acetomicrobium</taxon>
    </lineage>
</organism>
<evidence type="ECO:0000313" key="6">
    <source>
        <dbReference type="Proteomes" id="UP000005273"/>
    </source>
</evidence>
<dbReference type="RefSeq" id="WP_009202298.1">
    <property type="nucleotide sequence ID" value="NZ_ACJX03000001.1"/>
</dbReference>
<protein>
    <submittedName>
        <fullName evidence="5">Kinase, PfkB family</fullName>
    </submittedName>
</protein>
<evidence type="ECO:0000256" key="3">
    <source>
        <dbReference type="ARBA" id="ARBA00022777"/>
    </source>
</evidence>
<dbReference type="OrthoDB" id="9813569at2"/>
<evidence type="ECO:0000259" key="4">
    <source>
        <dbReference type="Pfam" id="PF00294"/>
    </source>
</evidence>
<dbReference type="InterPro" id="IPR029056">
    <property type="entry name" value="Ribokinase-like"/>
</dbReference>
<dbReference type="AlphaFoldDB" id="A0A0T5X9I1"/>
<accession>A0A0T5X9I1</accession>
<dbReference type="InterPro" id="IPR052700">
    <property type="entry name" value="Carb_kinase_PfkB-like"/>
</dbReference>
<comment type="caution">
    <text evidence="5">The sequence shown here is derived from an EMBL/GenBank/DDBJ whole genome shotgun (WGS) entry which is preliminary data.</text>
</comment>
<dbReference type="SUPFAM" id="SSF53613">
    <property type="entry name" value="Ribokinase-like"/>
    <property type="match status" value="1"/>
</dbReference>
<dbReference type="Pfam" id="PF00294">
    <property type="entry name" value="PfkB"/>
    <property type="match status" value="2"/>
</dbReference>
<keyword evidence="2" id="KW-0808">Transferase</keyword>
<keyword evidence="6" id="KW-1185">Reference proteome</keyword>
<dbReference type="Gene3D" id="3.40.1190.20">
    <property type="match status" value="1"/>
</dbReference>
<dbReference type="eggNOG" id="COG0524">
    <property type="taxonomic scope" value="Bacteria"/>
</dbReference>
<dbReference type="GO" id="GO:0016301">
    <property type="term" value="F:kinase activity"/>
    <property type="evidence" value="ECO:0007669"/>
    <property type="project" value="UniProtKB-KW"/>
</dbReference>
<name>A0A0T5X9I1_9BACT</name>
<dbReference type="EMBL" id="ACJX03000001">
    <property type="protein sequence ID" value="KRT35050.1"/>
    <property type="molecule type" value="Genomic_DNA"/>
</dbReference>
<feature type="domain" description="Carbohydrate kinase PfkB" evidence="4">
    <location>
        <begin position="260"/>
        <end position="316"/>
    </location>
</feature>
<dbReference type="Proteomes" id="UP000005273">
    <property type="component" value="Unassembled WGS sequence"/>
</dbReference>
<dbReference type="STRING" id="592015.HMPREF1705_04314"/>
<evidence type="ECO:0000256" key="2">
    <source>
        <dbReference type="ARBA" id="ARBA00022679"/>
    </source>
</evidence>
<reference evidence="6" key="1">
    <citation type="submission" date="2012-09" db="EMBL/GenBank/DDBJ databases">
        <authorList>
            <person name="Weinstock G."/>
            <person name="Sodergren E."/>
            <person name="Clifton S."/>
            <person name="Fulton L."/>
            <person name="Fulton B."/>
            <person name="Courtney L."/>
            <person name="Fronick C."/>
            <person name="Harrison M."/>
            <person name="Strong C."/>
            <person name="Farmer C."/>
            <person name="Delehaunty K."/>
            <person name="Markovic C."/>
            <person name="Hall O."/>
            <person name="Minx P."/>
            <person name="Tomlinson C."/>
            <person name="Mitreva M."/>
            <person name="Nelson J."/>
            <person name="Hou S."/>
            <person name="Wollam A."/>
            <person name="Pepin K.H."/>
            <person name="Johnson M."/>
            <person name="Bhonagiri V."/>
            <person name="Nash W.E."/>
            <person name="Suruliraj S."/>
            <person name="Warren W."/>
            <person name="Chinwalla A."/>
            <person name="Mardis E.R."/>
            <person name="Wilson R.K."/>
        </authorList>
    </citation>
    <scope>NUCLEOTIDE SEQUENCE [LARGE SCALE GENOMIC DNA]</scope>
    <source>
        <strain evidence="6">OS1</strain>
    </source>
</reference>
<proteinExistence type="inferred from homology"/>
<dbReference type="InterPro" id="IPR011611">
    <property type="entry name" value="PfkB_dom"/>
</dbReference>